<dbReference type="RefSeq" id="WP_086540252.1">
    <property type="nucleotide sequence ID" value="NZ_MSSW01000008.1"/>
</dbReference>
<sequence>MKNLRYSLFLLAFLPTVTFSQNLAEKLGYAKDAKLIIIHADDVGVSHSENKATFEALKKGIVNSTSMMVPVSWSAEAAKMAEEMPDLDIGIHITLTNEWENFNWGPEAGRTAVPGLANESGHMYKDCGPVAMNASPAEVEEEIRAQIKAANQMGITPTHLDSHMGCVFYGRPEYLRSYLKIAEELKIPVLLNTQIVEGIIKPNSALFEGINVDMFPIIDQLIMAEPENYTSGMENFYTDALNNLKPGFNVILIHLAFDDEEMNAVTAGHDTYHAPWRQADFDFFTSEKARELIEKNNIKLITWREIRKTLEK</sequence>
<proteinExistence type="predicted"/>
<keyword evidence="2" id="KW-0479">Metal-binding</keyword>
<dbReference type="InterPro" id="IPR006879">
    <property type="entry name" value="YdjC-like"/>
</dbReference>
<evidence type="ECO:0000256" key="1">
    <source>
        <dbReference type="ARBA" id="ARBA00001946"/>
    </source>
</evidence>
<evidence type="ECO:0000256" key="4">
    <source>
        <dbReference type="ARBA" id="ARBA00022842"/>
    </source>
</evidence>
<dbReference type="GO" id="GO:0046872">
    <property type="term" value="F:metal ion binding"/>
    <property type="evidence" value="ECO:0007669"/>
    <property type="project" value="UniProtKB-KW"/>
</dbReference>
<name>A0A3E0DW53_9BACT</name>
<dbReference type="GO" id="GO:0005975">
    <property type="term" value="P:carbohydrate metabolic process"/>
    <property type="evidence" value="ECO:0007669"/>
    <property type="project" value="InterPro"/>
</dbReference>
<keyword evidence="7" id="KW-1185">Reference proteome</keyword>
<evidence type="ECO:0000313" key="7">
    <source>
        <dbReference type="Proteomes" id="UP000256405"/>
    </source>
</evidence>
<gene>
    <name evidence="6" type="ORF">C8N25_111127</name>
</gene>
<organism evidence="6 7">
    <name type="scientific">Algoriphagus antarcticus</name>
    <dbReference type="NCBI Taxonomy" id="238540"/>
    <lineage>
        <taxon>Bacteria</taxon>
        <taxon>Pseudomonadati</taxon>
        <taxon>Bacteroidota</taxon>
        <taxon>Cytophagia</taxon>
        <taxon>Cytophagales</taxon>
        <taxon>Cyclobacteriaceae</taxon>
        <taxon>Algoriphagus</taxon>
    </lineage>
</organism>
<dbReference type="EMBL" id="QUNF01000011">
    <property type="protein sequence ID" value="REG87148.1"/>
    <property type="molecule type" value="Genomic_DNA"/>
</dbReference>
<evidence type="ECO:0000256" key="3">
    <source>
        <dbReference type="ARBA" id="ARBA00022801"/>
    </source>
</evidence>
<evidence type="ECO:0000313" key="6">
    <source>
        <dbReference type="EMBL" id="REG87148.1"/>
    </source>
</evidence>
<dbReference type="SUPFAM" id="SSF88713">
    <property type="entry name" value="Glycoside hydrolase/deacetylase"/>
    <property type="match status" value="1"/>
</dbReference>
<comment type="caution">
    <text evidence="6">The sequence shown here is derived from an EMBL/GenBank/DDBJ whole genome shotgun (WGS) entry which is preliminary data.</text>
</comment>
<reference evidence="6 7" key="1">
    <citation type="submission" date="2018-08" db="EMBL/GenBank/DDBJ databases">
        <title>Genomic Encyclopedia of Archaeal and Bacterial Type Strains, Phase II (KMG-II): from individual species to whole genera.</title>
        <authorList>
            <person name="Goeker M."/>
        </authorList>
    </citation>
    <scope>NUCLEOTIDE SEQUENCE [LARGE SCALE GENOMIC DNA]</scope>
    <source>
        <strain evidence="6 7">DSM 15986</strain>
    </source>
</reference>
<dbReference type="GO" id="GO:0016787">
    <property type="term" value="F:hydrolase activity"/>
    <property type="evidence" value="ECO:0007669"/>
    <property type="project" value="UniProtKB-KW"/>
</dbReference>
<dbReference type="OrthoDB" id="9774177at2"/>
<evidence type="ECO:0008006" key="8">
    <source>
        <dbReference type="Google" id="ProtNLM"/>
    </source>
</evidence>
<comment type="cofactor">
    <cofactor evidence="1">
        <name>Mg(2+)</name>
        <dbReference type="ChEBI" id="CHEBI:18420"/>
    </cofactor>
</comment>
<dbReference type="Gene3D" id="3.20.20.370">
    <property type="entry name" value="Glycoside hydrolase/deacetylase"/>
    <property type="match status" value="1"/>
</dbReference>
<dbReference type="Pfam" id="PF04794">
    <property type="entry name" value="YdjC"/>
    <property type="match status" value="1"/>
</dbReference>
<keyword evidence="3" id="KW-0378">Hydrolase</keyword>
<evidence type="ECO:0000256" key="5">
    <source>
        <dbReference type="ARBA" id="ARBA00023277"/>
    </source>
</evidence>
<dbReference type="CDD" id="cd10802">
    <property type="entry name" value="YdjC_TTHB029_like"/>
    <property type="match status" value="1"/>
</dbReference>
<keyword evidence="5" id="KW-0119">Carbohydrate metabolism</keyword>
<dbReference type="Proteomes" id="UP000256405">
    <property type="component" value="Unassembled WGS sequence"/>
</dbReference>
<dbReference type="AlphaFoldDB" id="A0A3E0DW53"/>
<dbReference type="InterPro" id="IPR011330">
    <property type="entry name" value="Glyco_hydro/deAcase_b/a-brl"/>
</dbReference>
<dbReference type="PANTHER" id="PTHR31609">
    <property type="entry name" value="YDJC DEACETYLASE FAMILY MEMBER"/>
    <property type="match status" value="1"/>
</dbReference>
<keyword evidence="4" id="KW-0460">Magnesium</keyword>
<dbReference type="GO" id="GO:0019213">
    <property type="term" value="F:deacetylase activity"/>
    <property type="evidence" value="ECO:0007669"/>
    <property type="project" value="TreeGrafter"/>
</dbReference>
<dbReference type="PANTHER" id="PTHR31609:SF1">
    <property type="entry name" value="CARBOHYDRATE DEACETYLASE"/>
    <property type="match status" value="1"/>
</dbReference>
<evidence type="ECO:0000256" key="2">
    <source>
        <dbReference type="ARBA" id="ARBA00022723"/>
    </source>
</evidence>
<protein>
    <recommendedName>
        <fullName evidence="8">Glycoside hydrolase/deacetylase ChbG (UPF0249 family)</fullName>
    </recommendedName>
</protein>
<accession>A0A3E0DW53</accession>